<dbReference type="InterPro" id="IPR027267">
    <property type="entry name" value="AH/BAR_dom_sf"/>
</dbReference>
<organism evidence="4 5">
    <name type="scientific">Pomacea canaliculata</name>
    <name type="common">Golden apple snail</name>
    <dbReference type="NCBI Taxonomy" id="400727"/>
    <lineage>
        <taxon>Eukaryota</taxon>
        <taxon>Metazoa</taxon>
        <taxon>Spiralia</taxon>
        <taxon>Lophotrochozoa</taxon>
        <taxon>Mollusca</taxon>
        <taxon>Gastropoda</taxon>
        <taxon>Caenogastropoda</taxon>
        <taxon>Architaenioglossa</taxon>
        <taxon>Ampullarioidea</taxon>
        <taxon>Ampullariidae</taxon>
        <taxon>Pomacea</taxon>
    </lineage>
</organism>
<evidence type="ECO:0000256" key="2">
    <source>
        <dbReference type="SAM" id="MobiDB-lite"/>
    </source>
</evidence>
<dbReference type="STRING" id="400727.A0A2T7PN84"/>
<dbReference type="Pfam" id="PF09325">
    <property type="entry name" value="Vps5"/>
    <property type="match status" value="1"/>
</dbReference>
<proteinExistence type="inferred from homology"/>
<dbReference type="GO" id="GO:0035091">
    <property type="term" value="F:phosphatidylinositol binding"/>
    <property type="evidence" value="ECO:0007669"/>
    <property type="project" value="InterPro"/>
</dbReference>
<dbReference type="Gene3D" id="3.30.1520.10">
    <property type="entry name" value="Phox-like domain"/>
    <property type="match status" value="1"/>
</dbReference>
<evidence type="ECO:0000259" key="3">
    <source>
        <dbReference type="PROSITE" id="PS50195"/>
    </source>
</evidence>
<dbReference type="InterPro" id="IPR015404">
    <property type="entry name" value="Vps5_C"/>
</dbReference>
<dbReference type="InterPro" id="IPR001683">
    <property type="entry name" value="PX_dom"/>
</dbReference>
<evidence type="ECO:0000313" key="5">
    <source>
        <dbReference type="Proteomes" id="UP000245119"/>
    </source>
</evidence>
<evidence type="ECO:0000313" key="4">
    <source>
        <dbReference type="EMBL" id="PVD34881.1"/>
    </source>
</evidence>
<gene>
    <name evidence="4" type="ORF">C0Q70_06161</name>
</gene>
<dbReference type="PANTHER" id="PTHR45850">
    <property type="entry name" value="SORTING NEXIN FAMILY MEMBER"/>
    <property type="match status" value="1"/>
</dbReference>
<keyword evidence="5" id="KW-1185">Reference proteome</keyword>
<accession>A0A2T7PN84</accession>
<protein>
    <recommendedName>
        <fullName evidence="3">PX domain-containing protein</fullName>
    </recommendedName>
</protein>
<dbReference type="InterPro" id="IPR036871">
    <property type="entry name" value="PX_dom_sf"/>
</dbReference>
<comment type="similarity">
    <text evidence="1">Belongs to the sorting nexin family.</text>
</comment>
<comment type="caution">
    <text evidence="4">The sequence shown here is derived from an EMBL/GenBank/DDBJ whole genome shotgun (WGS) entry which is preliminary data.</text>
</comment>
<dbReference type="SUPFAM" id="SSF103657">
    <property type="entry name" value="BAR/IMD domain-like"/>
    <property type="match status" value="1"/>
</dbReference>
<dbReference type="Proteomes" id="UP000245119">
    <property type="component" value="Linkage Group LG3"/>
</dbReference>
<dbReference type="OrthoDB" id="9976382at2759"/>
<reference evidence="4 5" key="1">
    <citation type="submission" date="2018-04" db="EMBL/GenBank/DDBJ databases">
        <title>The genome of golden apple snail Pomacea canaliculata provides insight into stress tolerance and invasive adaptation.</title>
        <authorList>
            <person name="Liu C."/>
            <person name="Liu B."/>
            <person name="Ren Y."/>
            <person name="Zhang Y."/>
            <person name="Wang H."/>
            <person name="Li S."/>
            <person name="Jiang F."/>
            <person name="Yin L."/>
            <person name="Zhang G."/>
            <person name="Qian W."/>
            <person name="Fan W."/>
        </authorList>
    </citation>
    <scope>NUCLEOTIDE SEQUENCE [LARGE SCALE GENOMIC DNA]</scope>
    <source>
        <strain evidence="4">SZHN2017</strain>
        <tissue evidence="4">Muscle</tissue>
    </source>
</reference>
<dbReference type="EMBL" id="PZQS01000003">
    <property type="protein sequence ID" value="PVD34881.1"/>
    <property type="molecule type" value="Genomic_DNA"/>
</dbReference>
<dbReference type="Gene3D" id="1.20.1270.60">
    <property type="entry name" value="Arfaptin homology (AH) domain/BAR domain"/>
    <property type="match status" value="1"/>
</dbReference>
<dbReference type="AlphaFoldDB" id="A0A2T7PN84"/>
<sequence>MSQDGDSSEVAYDSESDELDQKFLDNVTVKTGLVPVFRVSVTEAVKDGSSLQFTIMSSRTEREGGLVVTRQFEDIEWLHHQLVTGNDTKGLIVPPLPTKPEFDPKSAESKSKKQLGPDSNILKPDDFDLECKAIQKYLSSMLSHCVLGRDVNLERFLSEKDAPTRTKISKGIVGKLSLAIDNARKGQHKDIDEYFGKQREWCTEYNKAAKETSQNFNKMVQAQWRLSAANRNFANALRTLSPSENESTNTVNRIFSRFAEGIESAQKGLEVQSRNDENLLGFELDLLARSMESVREMLFQRTCLLVNYEDATRALEKAKPLKRQAAEDAKMTAESEYTKCTETARKELRTFMHQRVLAMQDGLSLFAEAQMKTSQDTYTLLIRTLKTIQIEM</sequence>
<dbReference type="Pfam" id="PF00787">
    <property type="entry name" value="PX"/>
    <property type="match status" value="1"/>
</dbReference>
<dbReference type="PROSITE" id="PS50195">
    <property type="entry name" value="PX"/>
    <property type="match status" value="1"/>
</dbReference>
<evidence type="ECO:0000256" key="1">
    <source>
        <dbReference type="ARBA" id="ARBA00010883"/>
    </source>
</evidence>
<feature type="region of interest" description="Disordered" evidence="2">
    <location>
        <begin position="89"/>
        <end position="119"/>
    </location>
</feature>
<feature type="compositionally biased region" description="Basic and acidic residues" evidence="2">
    <location>
        <begin position="100"/>
        <end position="111"/>
    </location>
</feature>
<dbReference type="OMA" id="VQWCEKQ"/>
<dbReference type="PANTHER" id="PTHR45850:SF2">
    <property type="entry name" value="SORTING NEXIN-5-LIKE"/>
    <property type="match status" value="1"/>
</dbReference>
<dbReference type="SUPFAM" id="SSF64268">
    <property type="entry name" value="PX domain"/>
    <property type="match status" value="1"/>
</dbReference>
<name>A0A2T7PN84_POMCA</name>
<feature type="domain" description="PX" evidence="3">
    <location>
        <begin position="31"/>
        <end position="164"/>
    </location>
</feature>